<dbReference type="AlphaFoldDB" id="A0A645A5F1"/>
<organism evidence="1">
    <name type="scientific">bioreactor metagenome</name>
    <dbReference type="NCBI Taxonomy" id="1076179"/>
    <lineage>
        <taxon>unclassified sequences</taxon>
        <taxon>metagenomes</taxon>
        <taxon>ecological metagenomes</taxon>
    </lineage>
</organism>
<dbReference type="EMBL" id="VSSQ01011126">
    <property type="protein sequence ID" value="MPM46063.1"/>
    <property type="molecule type" value="Genomic_DNA"/>
</dbReference>
<protein>
    <recommendedName>
        <fullName evidence="2">Virulence protein</fullName>
    </recommendedName>
</protein>
<reference evidence="1" key="1">
    <citation type="submission" date="2019-08" db="EMBL/GenBank/DDBJ databases">
        <authorList>
            <person name="Kucharzyk K."/>
            <person name="Murdoch R.W."/>
            <person name="Higgins S."/>
            <person name="Loffler F."/>
        </authorList>
    </citation>
    <scope>NUCLEOTIDE SEQUENCE</scope>
</reference>
<proteinExistence type="predicted"/>
<evidence type="ECO:0008006" key="2">
    <source>
        <dbReference type="Google" id="ProtNLM"/>
    </source>
</evidence>
<sequence>MQIKYHLEGSERKALLAVMREILQDTPKYMGPPTFSFEVGPYTIDRHGTLDCPDHLDSTQVAMLVRELERDGFIGERIGEPAKPAEQQIIETPRKEIVTTTLDSLDRLSVEMPRDGMTPTAMENLRRLVASKATLLKKALGTDNLPITEHVDRIEFGWFRPTYDQTDIEAYYQLIQGLCELARTQKRVSALEQEVENDKYALRCFLLKLRFIGREYKNSRRVLLRHLSGNASYAKPKAGDEE</sequence>
<comment type="caution">
    <text evidence="1">The sequence shown here is derived from an EMBL/GenBank/DDBJ whole genome shotgun (WGS) entry which is preliminary data.</text>
</comment>
<name>A0A645A5F1_9ZZZZ</name>
<accession>A0A645A5F1</accession>
<gene>
    <name evidence="1" type="ORF">SDC9_92757</name>
</gene>
<evidence type="ECO:0000313" key="1">
    <source>
        <dbReference type="EMBL" id="MPM46063.1"/>
    </source>
</evidence>